<comment type="caution">
    <text evidence="1">The sequence shown here is derived from an EMBL/GenBank/DDBJ whole genome shotgun (WGS) entry which is preliminary data.</text>
</comment>
<organism evidence="1 2">
    <name type="scientific">Naegleria lovaniensis</name>
    <name type="common">Amoeba</name>
    <dbReference type="NCBI Taxonomy" id="51637"/>
    <lineage>
        <taxon>Eukaryota</taxon>
        <taxon>Discoba</taxon>
        <taxon>Heterolobosea</taxon>
        <taxon>Tetramitia</taxon>
        <taxon>Eutetramitia</taxon>
        <taxon>Vahlkampfiidae</taxon>
        <taxon>Naegleria</taxon>
    </lineage>
</organism>
<dbReference type="AlphaFoldDB" id="A0AA88GTB1"/>
<accession>A0AA88GTB1</accession>
<evidence type="ECO:0000313" key="2">
    <source>
        <dbReference type="Proteomes" id="UP000816034"/>
    </source>
</evidence>
<keyword evidence="2" id="KW-1185">Reference proteome</keyword>
<reference evidence="1 2" key="1">
    <citation type="journal article" date="2018" name="BMC Genomics">
        <title>The genome of Naegleria lovaniensis, the basis for a comparative approach to unravel pathogenicity factors of the human pathogenic amoeba N. fowleri.</title>
        <authorList>
            <person name="Liechti N."/>
            <person name="Schurch N."/>
            <person name="Bruggmann R."/>
            <person name="Wittwer M."/>
        </authorList>
    </citation>
    <scope>NUCLEOTIDE SEQUENCE [LARGE SCALE GENOMIC DNA]</scope>
    <source>
        <strain evidence="1 2">ATCC 30569</strain>
    </source>
</reference>
<dbReference type="EMBL" id="PYSW02000015">
    <property type="protein sequence ID" value="KAG2386490.1"/>
    <property type="molecule type" value="Genomic_DNA"/>
</dbReference>
<dbReference type="Proteomes" id="UP000816034">
    <property type="component" value="Unassembled WGS sequence"/>
</dbReference>
<dbReference type="RefSeq" id="XP_044550482.1">
    <property type="nucleotide sequence ID" value="XM_044691630.1"/>
</dbReference>
<dbReference type="GeneID" id="68094690"/>
<proteinExistence type="predicted"/>
<evidence type="ECO:0000313" key="1">
    <source>
        <dbReference type="EMBL" id="KAG2386490.1"/>
    </source>
</evidence>
<name>A0AA88GTB1_NAELO</name>
<gene>
    <name evidence="1" type="ORF">C9374_002234</name>
</gene>
<protein>
    <submittedName>
        <fullName evidence="1">Uncharacterized protein</fullName>
    </submittedName>
</protein>
<sequence length="131" mass="15301">MSRITRSSTNFLDFVQQQLPTNNRKMSAMPISNDQPLMPPKQEEPIYYKTEERREVIRIGETRRKLFNSHVKEKKHALEQIEKKVTAKLSSGEWTSYHSKQGLYSCCYASQDVKCDFASPPVITPRRYCLV</sequence>